<name>A0A0B7MFX0_9FIRM</name>
<organism evidence="1 2">
    <name type="scientific">Syntrophaceticus schinkii</name>
    <dbReference type="NCBI Taxonomy" id="499207"/>
    <lineage>
        <taxon>Bacteria</taxon>
        <taxon>Bacillati</taxon>
        <taxon>Bacillota</taxon>
        <taxon>Clostridia</taxon>
        <taxon>Thermoanaerobacterales</taxon>
        <taxon>Thermoanaerobacterales Family III. Incertae Sedis</taxon>
        <taxon>Syntrophaceticus</taxon>
    </lineage>
</organism>
<accession>A0A0B7MFX0</accession>
<dbReference type="EMBL" id="CDRZ01000228">
    <property type="protein sequence ID" value="CEO88970.1"/>
    <property type="molecule type" value="Genomic_DNA"/>
</dbReference>
<sequence length="71" mass="8051">MNKSFVLNWLKRALSYQKPEIITIDQGGHFTNSDYIMLLEENEGNIFMNGKGHNVWIKPGMVGSKGDNPLL</sequence>
<evidence type="ECO:0000313" key="2">
    <source>
        <dbReference type="Proteomes" id="UP000046155"/>
    </source>
</evidence>
<proteinExistence type="predicted"/>
<gene>
    <name evidence="1" type="ORF">SSCH_320002</name>
</gene>
<keyword evidence="2" id="KW-1185">Reference proteome</keyword>
<protein>
    <recommendedName>
        <fullName evidence="3">Integrase catalytic domain-containing protein</fullName>
    </recommendedName>
</protein>
<dbReference type="OrthoDB" id="9775203at2"/>
<dbReference type="AlphaFoldDB" id="A0A0B7MFX0"/>
<dbReference type="Proteomes" id="UP000046155">
    <property type="component" value="Unassembled WGS sequence"/>
</dbReference>
<reference evidence="2" key="1">
    <citation type="submission" date="2015-01" db="EMBL/GenBank/DDBJ databases">
        <authorList>
            <person name="Manzoor Shahid"/>
            <person name="Zubair Saima"/>
        </authorList>
    </citation>
    <scope>NUCLEOTIDE SEQUENCE [LARGE SCALE GENOMIC DNA]</scope>
    <source>
        <strain evidence="2">Sp3</strain>
    </source>
</reference>
<evidence type="ECO:0008006" key="3">
    <source>
        <dbReference type="Google" id="ProtNLM"/>
    </source>
</evidence>
<evidence type="ECO:0000313" key="1">
    <source>
        <dbReference type="EMBL" id="CEO88970.1"/>
    </source>
</evidence>